<dbReference type="GO" id="GO:0009887">
    <property type="term" value="P:animal organ morphogenesis"/>
    <property type="evidence" value="ECO:0007669"/>
    <property type="project" value="TreeGrafter"/>
</dbReference>
<dbReference type="SMART" id="SM00136">
    <property type="entry name" value="LamNT"/>
    <property type="match status" value="1"/>
</dbReference>
<keyword evidence="1" id="KW-1015">Disulfide bond</keyword>
<protein>
    <recommendedName>
        <fullName evidence="3">Laminin N-terminal domain-containing protein</fullName>
    </recommendedName>
</protein>
<evidence type="ECO:0000313" key="4">
    <source>
        <dbReference type="EMBL" id="EJW73800.1"/>
    </source>
</evidence>
<gene>
    <name evidence="4" type="ORF">WUBG_15293</name>
</gene>
<evidence type="ECO:0000313" key="5">
    <source>
        <dbReference type="Proteomes" id="UP000004810"/>
    </source>
</evidence>
<reference evidence="5" key="1">
    <citation type="submission" date="2012-08" db="EMBL/GenBank/DDBJ databases">
        <title>The Genome Sequence of Wuchereria bancrofti.</title>
        <authorList>
            <person name="Nutman T.B."/>
            <person name="Fink D.L."/>
            <person name="Russ C."/>
            <person name="Young S."/>
            <person name="Zeng Q."/>
            <person name="Koehrsen M."/>
            <person name="Alvarado L."/>
            <person name="Berlin A."/>
            <person name="Chapman S.B."/>
            <person name="Chen Z."/>
            <person name="Freedman E."/>
            <person name="Gellesch M."/>
            <person name="Goldberg J."/>
            <person name="Griggs A."/>
            <person name="Gujja S."/>
            <person name="Heilman E.R."/>
            <person name="Heiman D."/>
            <person name="Hepburn T."/>
            <person name="Howarth C."/>
            <person name="Jen D."/>
            <person name="Larson L."/>
            <person name="Lewis B."/>
            <person name="Mehta T."/>
            <person name="Park D."/>
            <person name="Pearson M."/>
            <person name="Roberts A."/>
            <person name="Saif S."/>
            <person name="Shea T."/>
            <person name="Shenoy N."/>
            <person name="Sisk P."/>
            <person name="Stolte C."/>
            <person name="Sykes S."/>
            <person name="Walk T."/>
            <person name="White J."/>
            <person name="Yandava C."/>
            <person name="Haas B."/>
            <person name="Henn M.R."/>
            <person name="Nusbaum C."/>
            <person name="Birren B."/>
        </authorList>
    </citation>
    <scope>NUCLEOTIDE SEQUENCE [LARGE SCALE GENOMIC DNA]</scope>
    <source>
        <strain evidence="5">NA</strain>
    </source>
</reference>
<dbReference type="AlphaFoldDB" id="J9AHY5"/>
<evidence type="ECO:0000259" key="3">
    <source>
        <dbReference type="PROSITE" id="PS51117"/>
    </source>
</evidence>
<dbReference type="Gene3D" id="2.60.120.260">
    <property type="entry name" value="Galactose-binding domain-like"/>
    <property type="match status" value="2"/>
</dbReference>
<dbReference type="Pfam" id="PF00055">
    <property type="entry name" value="Laminin_N"/>
    <property type="match status" value="2"/>
</dbReference>
<dbReference type="EMBL" id="ADBV01013380">
    <property type="protein sequence ID" value="EJW73800.1"/>
    <property type="molecule type" value="Genomic_DNA"/>
</dbReference>
<evidence type="ECO:0000256" key="1">
    <source>
        <dbReference type="ARBA" id="ARBA00023157"/>
    </source>
</evidence>
<name>J9AHY5_WUCBA</name>
<dbReference type="PANTHER" id="PTHR10574:SF444">
    <property type="entry name" value="BASEMENT MEMBRANE-SPECIFIC HEPARAN SULFATE PROTEOGLYCAN CORE PROTEIN"/>
    <property type="match status" value="1"/>
</dbReference>
<comment type="caution">
    <text evidence="4">The sequence shown here is derived from an EMBL/GenBank/DDBJ whole genome shotgun (WGS) entry which is preliminary data.</text>
</comment>
<dbReference type="InterPro" id="IPR008211">
    <property type="entry name" value="Laminin_N"/>
</dbReference>
<organism evidence="4 5">
    <name type="scientific">Wuchereria bancrofti</name>
    <dbReference type="NCBI Taxonomy" id="6293"/>
    <lineage>
        <taxon>Eukaryota</taxon>
        <taxon>Metazoa</taxon>
        <taxon>Ecdysozoa</taxon>
        <taxon>Nematoda</taxon>
        <taxon>Chromadorea</taxon>
        <taxon>Rhabditida</taxon>
        <taxon>Spirurina</taxon>
        <taxon>Spiruromorpha</taxon>
        <taxon>Filarioidea</taxon>
        <taxon>Onchocercidae</taxon>
        <taxon>Wuchereria</taxon>
    </lineage>
</organism>
<keyword evidence="2" id="KW-0424">Laminin EGF-like domain</keyword>
<dbReference type="Proteomes" id="UP000004810">
    <property type="component" value="Unassembled WGS sequence"/>
</dbReference>
<feature type="non-terminal residue" evidence="4">
    <location>
        <position position="1"/>
    </location>
</feature>
<accession>J9AHY5</accession>
<sequence length="251" mass="28295">IDVAVWDNTTDSSNSVAIGVELCECPQGYAGNSCQDPADGYCRKRQTDFLNSPDDLALVGVPQPSFRPYLFIITIILTAYFGDTEKADQEYDNYQEFAVVEGQHGLFPTIFNLATNALIYADATCGQHNREIYCKLVEHVFNRQPQCDVCDANDVRKRHPIELQLTVLDVGGKEYQVAYVIIKSAIAPRPGTWVLEKSLDGINYQPWQYYAVSDAECLRQFNVPATTGVPRFTRDDEVLIKIIENNENECY</sequence>
<dbReference type="GO" id="GO:0009888">
    <property type="term" value="P:tissue development"/>
    <property type="evidence" value="ECO:0007669"/>
    <property type="project" value="TreeGrafter"/>
</dbReference>
<dbReference type="PROSITE" id="PS51117">
    <property type="entry name" value="LAMININ_NTER"/>
    <property type="match status" value="1"/>
</dbReference>
<proteinExistence type="predicted"/>
<dbReference type="InterPro" id="IPR050440">
    <property type="entry name" value="Laminin/Netrin_ECM"/>
</dbReference>
<dbReference type="PANTHER" id="PTHR10574">
    <property type="entry name" value="NETRIN/LAMININ-RELATED"/>
    <property type="match status" value="1"/>
</dbReference>
<evidence type="ECO:0000256" key="2">
    <source>
        <dbReference type="ARBA" id="ARBA00023292"/>
    </source>
</evidence>
<feature type="domain" description="Laminin N-terminal" evidence="3">
    <location>
        <begin position="102"/>
        <end position="251"/>
    </location>
</feature>